<dbReference type="PANTHER" id="PTHR10849">
    <property type="entry name" value="NADH DEHYDROGENASE UBIQUINONE IRON-SULFUR PROTEIN 8, MITOCHONDRIAL"/>
    <property type="match status" value="1"/>
</dbReference>
<feature type="domain" description="4Fe-4S ferredoxin-type" evidence="5">
    <location>
        <begin position="64"/>
        <end position="93"/>
    </location>
</feature>
<feature type="domain" description="4Fe-4S ferredoxin-type" evidence="5">
    <location>
        <begin position="33"/>
        <end position="62"/>
    </location>
</feature>
<dbReference type="InterPro" id="IPR010226">
    <property type="entry name" value="NADH_quinone_OxRdtase_chainI"/>
</dbReference>
<name>A0A644TZK7_9ZZZZ</name>
<dbReference type="AlphaFoldDB" id="A0A644TZK7"/>
<keyword evidence="1" id="KW-0004">4Fe-4S</keyword>
<dbReference type="GO" id="GO:0016651">
    <property type="term" value="F:oxidoreductase activity, acting on NAD(P)H"/>
    <property type="evidence" value="ECO:0007669"/>
    <property type="project" value="InterPro"/>
</dbReference>
<evidence type="ECO:0000256" key="4">
    <source>
        <dbReference type="ARBA" id="ARBA00023014"/>
    </source>
</evidence>
<proteinExistence type="predicted"/>
<dbReference type="Pfam" id="PF13237">
    <property type="entry name" value="Fer4_10"/>
    <property type="match status" value="1"/>
</dbReference>
<protein>
    <submittedName>
        <fullName evidence="6">NAD(P)H-quinone oxidoreductase subunit I, chloroplastic</fullName>
        <ecNumber evidence="6">1.6.5.11</ecNumber>
    </submittedName>
</protein>
<organism evidence="6">
    <name type="scientific">bioreactor metagenome</name>
    <dbReference type="NCBI Taxonomy" id="1076179"/>
    <lineage>
        <taxon>unclassified sequences</taxon>
        <taxon>metagenomes</taxon>
        <taxon>ecological metagenomes</taxon>
    </lineage>
</organism>
<dbReference type="PROSITE" id="PS51379">
    <property type="entry name" value="4FE4S_FER_2"/>
    <property type="match status" value="2"/>
</dbReference>
<evidence type="ECO:0000313" key="6">
    <source>
        <dbReference type="EMBL" id="MPL71632.1"/>
    </source>
</evidence>
<dbReference type="GO" id="GO:0051539">
    <property type="term" value="F:4 iron, 4 sulfur cluster binding"/>
    <property type="evidence" value="ECO:0007669"/>
    <property type="project" value="UniProtKB-KW"/>
</dbReference>
<dbReference type="GO" id="GO:0016020">
    <property type="term" value="C:membrane"/>
    <property type="evidence" value="ECO:0007669"/>
    <property type="project" value="InterPro"/>
</dbReference>
<dbReference type="PROSITE" id="PS00198">
    <property type="entry name" value="4FE4S_FER_1"/>
    <property type="match status" value="1"/>
</dbReference>
<dbReference type="InterPro" id="IPR017896">
    <property type="entry name" value="4Fe4S_Fe-S-bd"/>
</dbReference>
<accession>A0A644TZK7</accession>
<dbReference type="Gene3D" id="3.30.70.20">
    <property type="match status" value="2"/>
</dbReference>
<evidence type="ECO:0000256" key="2">
    <source>
        <dbReference type="ARBA" id="ARBA00022723"/>
    </source>
</evidence>
<keyword evidence="3" id="KW-0408">Iron</keyword>
<keyword evidence="2" id="KW-0479">Metal-binding</keyword>
<dbReference type="InterPro" id="IPR017900">
    <property type="entry name" value="4Fe4S_Fe_S_CS"/>
</dbReference>
<evidence type="ECO:0000256" key="1">
    <source>
        <dbReference type="ARBA" id="ARBA00022485"/>
    </source>
</evidence>
<keyword evidence="4" id="KW-0411">Iron-sulfur</keyword>
<dbReference type="EMBL" id="VSSQ01000060">
    <property type="protein sequence ID" value="MPL71632.1"/>
    <property type="molecule type" value="Genomic_DNA"/>
</dbReference>
<keyword evidence="6" id="KW-0560">Oxidoreductase</keyword>
<reference evidence="6" key="1">
    <citation type="submission" date="2019-08" db="EMBL/GenBank/DDBJ databases">
        <authorList>
            <person name="Kucharzyk K."/>
            <person name="Murdoch R.W."/>
            <person name="Higgins S."/>
            <person name="Loffler F."/>
        </authorList>
    </citation>
    <scope>NUCLEOTIDE SEQUENCE</scope>
</reference>
<evidence type="ECO:0000256" key="3">
    <source>
        <dbReference type="ARBA" id="ARBA00023004"/>
    </source>
</evidence>
<dbReference type="SUPFAM" id="SSF54862">
    <property type="entry name" value="4Fe-4S ferredoxins"/>
    <property type="match status" value="1"/>
</dbReference>
<dbReference type="GO" id="GO:0046872">
    <property type="term" value="F:metal ion binding"/>
    <property type="evidence" value="ECO:0007669"/>
    <property type="project" value="UniProtKB-KW"/>
</dbReference>
<gene>
    <name evidence="6" type="primary">ndhI_23</name>
    <name evidence="6" type="ORF">SDC9_17409</name>
</gene>
<evidence type="ECO:0000259" key="5">
    <source>
        <dbReference type="PROSITE" id="PS51379"/>
    </source>
</evidence>
<sequence>MKMLSTILKQFFHKPATTMFPYEPLENFEGTRGHLVFDPSKCTSCMMCMKRCPSQAIVVQRAEKLWTLDRFRCVMCGNCVDVCKFDALSMAREYSESATPAERSVETYEITYVKPERPKKETAE</sequence>
<dbReference type="EC" id="1.6.5.11" evidence="6"/>
<comment type="caution">
    <text evidence="6">The sequence shown here is derived from an EMBL/GenBank/DDBJ whole genome shotgun (WGS) entry which is preliminary data.</text>
</comment>